<comment type="caution">
    <text evidence="2">The sequence shown here is derived from an EMBL/GenBank/DDBJ whole genome shotgun (WGS) entry which is preliminary data.</text>
</comment>
<dbReference type="InterPro" id="IPR050600">
    <property type="entry name" value="SETD3_SETD6_MTase"/>
</dbReference>
<protein>
    <recommendedName>
        <fullName evidence="4">SET domain-containing protein</fullName>
    </recommendedName>
</protein>
<feature type="compositionally biased region" description="Polar residues" evidence="1">
    <location>
        <begin position="142"/>
        <end position="152"/>
    </location>
</feature>
<name>A0A250XCY8_9CHLO</name>
<evidence type="ECO:0000313" key="2">
    <source>
        <dbReference type="EMBL" id="GAX80941.1"/>
    </source>
</evidence>
<sequence>MYSDLVSSAREACFSEEDAYWVVGQPDFKNPINRRNEAAALSKLLAEGRGSKLDQEMEEACETFCCRMAEIESSASNVDRASPEDVSGCSVDGDEIGPLGAPFVADSDESALMRWSEGQGMTSLVQPATFYSLVAQGRTSSSCKDLRTSSSCKDLPPVLGSSSSDARDARDIASSVSPLLKQLDDPDEVSDGCPPHDNYKAVEEEVCSTIVNQKPLSSRGLRGLMAVRDIRPGEDVITVPLSMLVSYDYILASDFGRVLARIPTLSEEAAAVLWTMVDRHFDDTSLKTYWCTLPAVSFGTGLSTDDEVLAMGLPRRCSLFKEAVAARQHLRGQFQQLQPVFTALCQAYPSFLKPEWFTWEAFLWAAELWYAYAITVRLPGGREQPCLIPFVGLMNHHGGAPHIVHYSRVHEESNTLRLMAFRPCARGRQVFLSYGALPNSKLLLFYGFVQPGCPFDSINLYPDEVFPRTVSEDVRQTLVKTAGLDLAKLKLGCSVLTSSYLPQDVISCMRIEAADAKELQRLKKLKNKVKGDLKKPLSGSSEVDSRAISILQSHLVQTRTIVVEHLEINQDSLEGRIYQTMSQSQISFLGFCRMFLNDQLRIIEASYHVVHKLQERMQ</sequence>
<dbReference type="EMBL" id="BEGY01000058">
    <property type="protein sequence ID" value="GAX80941.1"/>
    <property type="molecule type" value="Genomic_DNA"/>
</dbReference>
<dbReference type="AlphaFoldDB" id="A0A250XCY8"/>
<dbReference type="CDD" id="cd10527">
    <property type="entry name" value="SET_LSMT"/>
    <property type="match status" value="1"/>
</dbReference>
<organism evidence="2 3">
    <name type="scientific">Chlamydomonas eustigma</name>
    <dbReference type="NCBI Taxonomy" id="1157962"/>
    <lineage>
        <taxon>Eukaryota</taxon>
        <taxon>Viridiplantae</taxon>
        <taxon>Chlorophyta</taxon>
        <taxon>core chlorophytes</taxon>
        <taxon>Chlorophyceae</taxon>
        <taxon>CS clade</taxon>
        <taxon>Chlamydomonadales</taxon>
        <taxon>Chlamydomonadaceae</taxon>
        <taxon>Chlamydomonas</taxon>
    </lineage>
</organism>
<dbReference type="Gene3D" id="3.90.1410.10">
    <property type="entry name" value="set domain protein methyltransferase, domain 1"/>
    <property type="match status" value="1"/>
</dbReference>
<dbReference type="InterPro" id="IPR046341">
    <property type="entry name" value="SET_dom_sf"/>
</dbReference>
<accession>A0A250XCY8</accession>
<dbReference type="PANTHER" id="PTHR13271">
    <property type="entry name" value="UNCHARACTERIZED PUTATIVE METHYLTRANSFERASE"/>
    <property type="match status" value="1"/>
</dbReference>
<dbReference type="OrthoDB" id="341421at2759"/>
<evidence type="ECO:0008006" key="4">
    <source>
        <dbReference type="Google" id="ProtNLM"/>
    </source>
</evidence>
<evidence type="ECO:0000256" key="1">
    <source>
        <dbReference type="SAM" id="MobiDB-lite"/>
    </source>
</evidence>
<feature type="region of interest" description="Disordered" evidence="1">
    <location>
        <begin position="142"/>
        <end position="169"/>
    </location>
</feature>
<dbReference type="GO" id="GO:0016279">
    <property type="term" value="F:protein-lysine N-methyltransferase activity"/>
    <property type="evidence" value="ECO:0007669"/>
    <property type="project" value="TreeGrafter"/>
</dbReference>
<keyword evidence="3" id="KW-1185">Reference proteome</keyword>
<evidence type="ECO:0000313" key="3">
    <source>
        <dbReference type="Proteomes" id="UP000232323"/>
    </source>
</evidence>
<dbReference type="Proteomes" id="UP000232323">
    <property type="component" value="Unassembled WGS sequence"/>
</dbReference>
<proteinExistence type="predicted"/>
<reference evidence="2 3" key="1">
    <citation type="submission" date="2017-08" db="EMBL/GenBank/DDBJ databases">
        <title>Acidophilic green algal genome provides insights into adaptation to an acidic environment.</title>
        <authorList>
            <person name="Hirooka S."/>
            <person name="Hirose Y."/>
            <person name="Kanesaki Y."/>
            <person name="Higuchi S."/>
            <person name="Fujiwara T."/>
            <person name="Onuma R."/>
            <person name="Era A."/>
            <person name="Ohbayashi R."/>
            <person name="Uzuka A."/>
            <person name="Nozaki H."/>
            <person name="Yoshikawa H."/>
            <person name="Miyagishima S.Y."/>
        </authorList>
    </citation>
    <scope>NUCLEOTIDE SEQUENCE [LARGE SCALE GENOMIC DNA]</scope>
    <source>
        <strain evidence="2 3">NIES-2499</strain>
    </source>
</reference>
<dbReference type="SUPFAM" id="SSF82199">
    <property type="entry name" value="SET domain"/>
    <property type="match status" value="1"/>
</dbReference>
<gene>
    <name evidence="2" type="ORF">CEUSTIGMA_g8376.t1</name>
</gene>